<keyword evidence="2" id="KW-1185">Reference proteome</keyword>
<dbReference type="InterPro" id="IPR025255">
    <property type="entry name" value="DUF4202"/>
</dbReference>
<dbReference type="PANTHER" id="PTHR41729:SF1">
    <property type="entry name" value="GLUTAMYL-TRNA SYNTHETASE"/>
    <property type="match status" value="1"/>
</dbReference>
<evidence type="ECO:0008006" key="3">
    <source>
        <dbReference type="Google" id="ProtNLM"/>
    </source>
</evidence>
<sequence>MVAHTDRYNRVIDLIDAANAADLNHELDPLSGTLLPKELLYARRMSAMLERFAPNAPETARIAVRAQHIQRWKIPRGEYPATPQGYKQWRTRLYKYHAETVAELMRRAGYDEDAIGRVKASVGKLGIKVNQETQLLEDVASLVFMAHYLEAFHAQHPEYDRDKWLDILRKTWKKMSPAGRAFAQTGISLPPVLTPLIAELAGSP</sequence>
<dbReference type="EMBL" id="LT837803">
    <property type="protein sequence ID" value="SMB26558.1"/>
    <property type="molecule type" value="Genomic_DNA"/>
</dbReference>
<organism evidence="1 2">
    <name type="scientific">Sterolibacterium denitrificans</name>
    <dbReference type="NCBI Taxonomy" id="157592"/>
    <lineage>
        <taxon>Bacteria</taxon>
        <taxon>Pseudomonadati</taxon>
        <taxon>Pseudomonadota</taxon>
        <taxon>Betaproteobacteria</taxon>
        <taxon>Nitrosomonadales</taxon>
        <taxon>Sterolibacteriaceae</taxon>
        <taxon>Sterolibacterium</taxon>
    </lineage>
</organism>
<protein>
    <recommendedName>
        <fullName evidence="3">Glutamyl-tRNA synthetase</fullName>
    </recommendedName>
</protein>
<proteinExistence type="predicted"/>
<accession>A0A7Z7HRF1</accession>
<dbReference type="RefSeq" id="WP_154716704.1">
    <property type="nucleotide sequence ID" value="NZ_LT837803.1"/>
</dbReference>
<dbReference type="PANTHER" id="PTHR41729">
    <property type="entry name" value="GLUTAMYL-TRNA SYNTHETASE"/>
    <property type="match status" value="1"/>
</dbReference>
<gene>
    <name evidence="1" type="ORF">SDENCHOL_20169</name>
</gene>
<evidence type="ECO:0000313" key="1">
    <source>
        <dbReference type="EMBL" id="SMB26558.1"/>
    </source>
</evidence>
<evidence type="ECO:0000313" key="2">
    <source>
        <dbReference type="Proteomes" id="UP000242886"/>
    </source>
</evidence>
<dbReference type="AlphaFoldDB" id="A0A7Z7HRF1"/>
<dbReference type="Pfam" id="PF13875">
    <property type="entry name" value="DUF4202"/>
    <property type="match status" value="1"/>
</dbReference>
<name>A0A7Z7HRF1_9PROT</name>
<reference evidence="1" key="1">
    <citation type="submission" date="2017-03" db="EMBL/GenBank/DDBJ databases">
        <authorList>
            <consortium name="AG Boll"/>
        </authorList>
    </citation>
    <scope>NUCLEOTIDE SEQUENCE [LARGE SCALE GENOMIC DNA]</scope>
    <source>
        <strain evidence="1">Chol</strain>
    </source>
</reference>
<dbReference type="Proteomes" id="UP000242886">
    <property type="component" value="Chromosome SDENCHOL"/>
</dbReference>